<keyword evidence="2" id="KW-0812">Transmembrane</keyword>
<accession>A0A1H1MBR4</accession>
<reference evidence="7" key="1">
    <citation type="submission" date="2016-10" db="EMBL/GenBank/DDBJ databases">
        <authorList>
            <person name="Varghese N."/>
            <person name="Submissions S."/>
        </authorList>
    </citation>
    <scope>NUCLEOTIDE SEQUENCE [LARGE SCALE GENOMIC DNA]</scope>
    <source>
        <strain evidence="7">JCM 14963</strain>
    </source>
</reference>
<dbReference type="PANTHER" id="PTHR36985:SF1">
    <property type="entry name" value="TRANSLOCATION AND ASSEMBLY MODULE SUBUNIT TAMB"/>
    <property type="match status" value="1"/>
</dbReference>
<dbReference type="EMBL" id="LT629763">
    <property type="protein sequence ID" value="SDR84097.1"/>
    <property type="molecule type" value="Genomic_DNA"/>
</dbReference>
<evidence type="ECO:0000256" key="1">
    <source>
        <dbReference type="ARBA" id="ARBA00004167"/>
    </source>
</evidence>
<dbReference type="GO" id="GO:0097347">
    <property type="term" value="C:TAM protein secretion complex"/>
    <property type="evidence" value="ECO:0007669"/>
    <property type="project" value="TreeGrafter"/>
</dbReference>
<name>A0A1H1MBR4_9GAMM</name>
<dbReference type="GO" id="GO:0009306">
    <property type="term" value="P:protein secretion"/>
    <property type="evidence" value="ECO:0007669"/>
    <property type="project" value="InterPro"/>
</dbReference>
<comment type="subcellular location">
    <subcellularLocation>
        <location evidence="1">Membrane</location>
        <topology evidence="1">Single-pass membrane protein</topology>
    </subcellularLocation>
</comment>
<dbReference type="Proteomes" id="UP000243413">
    <property type="component" value="Chromosome I"/>
</dbReference>
<dbReference type="Pfam" id="PF04357">
    <property type="entry name" value="TamB"/>
    <property type="match status" value="1"/>
</dbReference>
<evidence type="ECO:0000256" key="4">
    <source>
        <dbReference type="ARBA" id="ARBA00023136"/>
    </source>
</evidence>
<organism evidence="6 7">
    <name type="scientific">Halopseudomonas sabulinigri</name>
    <dbReference type="NCBI Taxonomy" id="472181"/>
    <lineage>
        <taxon>Bacteria</taxon>
        <taxon>Pseudomonadati</taxon>
        <taxon>Pseudomonadota</taxon>
        <taxon>Gammaproteobacteria</taxon>
        <taxon>Pseudomonadales</taxon>
        <taxon>Pseudomonadaceae</taxon>
        <taxon>Halopseudomonas</taxon>
    </lineage>
</organism>
<dbReference type="InterPro" id="IPR007452">
    <property type="entry name" value="TamB_C"/>
</dbReference>
<dbReference type="PANTHER" id="PTHR36985">
    <property type="entry name" value="TRANSLOCATION AND ASSEMBLY MODULE SUBUNIT TAMB"/>
    <property type="match status" value="1"/>
</dbReference>
<protein>
    <submittedName>
        <fullName evidence="6">Translocation and assembly module TamB</fullName>
    </submittedName>
</protein>
<evidence type="ECO:0000256" key="3">
    <source>
        <dbReference type="ARBA" id="ARBA00022989"/>
    </source>
</evidence>
<dbReference type="AlphaFoldDB" id="A0A1H1MBR4"/>
<proteinExistence type="predicted"/>
<keyword evidence="3" id="KW-1133">Transmembrane helix</keyword>
<sequence length="1233" mass="134064">MRLALKILFRSLLVLIALPLLLLALLASETVNEWLFAKAQSLEPRLQLEYVSGDLWQGWQFAHISWQDTTLELQIEQLDFAWSPACLFGMKLCIDRLYSESITVVSQPTEPSEPGEPFSLPDLQLPLAIELGDIRIDRISLDGENALLRDLVLRADADGDRVTITQFSGIGPDLDWQLQGDLHMQQDWPLNLKGRVNLPPVDERDWHLDLAVGGELKQQLSLQLQSSGYLTGQLNGEVAVLAPELPASIHWQGESFLALNSLPPSLTLNNLKLDAQGNLDDGFKLIGSSSLPGQGGEVQLQLEALASLTGVSDAQLLLYVSEQPERKLELKAQANWSDQLSADAQASLQQAFPWYWLYPQDLGEVVLQQLDLQASLRGEEIDSDLTAQLSGVAGQTIDLQLRAQGDQQALKVAPLKLSTEAGNLEGQVDLKLAPDVAWDGRFQLHDLNPGLFVAQLPGKLSGELASQGALAQDVLQLQAQWDIDGTLRQQPLALAGKLNKATEAWQVRELLVRQGENRISGEGEWGPQVKGYLDVQLTQLATLWPELRGALTGRADFSGTDQAPGLRLTLAGETLGYAENQAESLSLDGRIRLSEATPGNLMLKASGIRSSDNQLGDLTASAQGDRANHSLAVDLSGGLASASLQLRGNLNDTRWQGRLTQSELAYQTFDWQLNEGADLQYQLAAGRLQLSEHCWQHDSARLCFNGQQTLMPERKVDITLDDFDLAALKPWMPDDIEWQAQLSARLAFNQAVGKAPTADIRIASEDGVIRVSEEEQTLDFPYQLLEFTTLLQERKADAALRLSSESLGRLDVQAMVQEPGGKQALSGAYQISGFKLDFLRPFVAQVQRLEGEVNGQGNLSGVLREPIIDGELRLRDGHASGPALPISLEALSADILVQGQRASIDGNWTSGERGTGRLNGTVGWAPVDVDLELTGDALPVTVEPYADLLVSPQLDIGLRDNALHVSGKIAVPEGDIRVRELPAQAVRVSPDTVIVGQQTEEEESALAITARVQLVIGDQLRLSAFGLTGRLKGQLAVQENMTANGDLRILDGRIKRLGQELKLRRAILLFSGPISQPYMNIEAVREVDDVVAGLRLTGNATSPTSEVFSEPGMSQQEAMSYLVLGRPLDDEGDSNVVGQAALALGLAGAAPVTQKIGDTLGLNDFAVESEGTGTDTQVVASGSITDKLSVRYGVGVFEPANQLALRYDLTKRLYLEAISGFASSLDFFYRIDF</sequence>
<evidence type="ECO:0000313" key="7">
    <source>
        <dbReference type="Proteomes" id="UP000243413"/>
    </source>
</evidence>
<dbReference type="STRING" id="472181.SAMN05216271_0541"/>
<evidence type="ECO:0000259" key="5">
    <source>
        <dbReference type="Pfam" id="PF04357"/>
    </source>
</evidence>
<dbReference type="OrthoDB" id="5555605at2"/>
<keyword evidence="4" id="KW-0472">Membrane</keyword>
<evidence type="ECO:0000256" key="2">
    <source>
        <dbReference type="ARBA" id="ARBA00022692"/>
    </source>
</evidence>
<dbReference type="RefSeq" id="WP_092283605.1">
    <property type="nucleotide sequence ID" value="NZ_LT629763.1"/>
</dbReference>
<feature type="domain" description="Translocation and assembly module TamB C-terminal" evidence="5">
    <location>
        <begin position="911"/>
        <end position="1233"/>
    </location>
</feature>
<evidence type="ECO:0000313" key="6">
    <source>
        <dbReference type="EMBL" id="SDR84097.1"/>
    </source>
</evidence>
<dbReference type="GO" id="GO:0005886">
    <property type="term" value="C:plasma membrane"/>
    <property type="evidence" value="ECO:0007669"/>
    <property type="project" value="InterPro"/>
</dbReference>
<gene>
    <name evidence="6" type="ORF">SAMN05216271_0541</name>
</gene>